<dbReference type="Proteomes" id="UP000635885">
    <property type="component" value="Unassembled WGS sequence"/>
</dbReference>
<dbReference type="Pfam" id="PF13470">
    <property type="entry name" value="PIN_3"/>
    <property type="match status" value="1"/>
</dbReference>
<evidence type="ECO:0000259" key="1">
    <source>
        <dbReference type="Pfam" id="PF13470"/>
    </source>
</evidence>
<dbReference type="EMBL" id="BMFD01000007">
    <property type="protein sequence ID" value="GGC43352.1"/>
    <property type="molecule type" value="Genomic_DNA"/>
</dbReference>
<sequence length="126" mass="14569">MIGKRLSRIKNFISNGKIIIIITPQLLNEIELVTTREKLKKYFPKQSVQDLLDLLETVGELIEIKPINFSCRDPKDNFLLDLIEFSNANFLITGDKDLLEQNPFKNARILSPNDFEIELDKFTSNT</sequence>
<reference evidence="3" key="1">
    <citation type="journal article" date="2019" name="Int. J. Syst. Evol. Microbiol.">
        <title>The Global Catalogue of Microorganisms (GCM) 10K type strain sequencing project: providing services to taxonomists for standard genome sequencing and annotation.</title>
        <authorList>
            <consortium name="The Broad Institute Genomics Platform"/>
            <consortium name="The Broad Institute Genome Sequencing Center for Infectious Disease"/>
            <person name="Wu L."/>
            <person name="Ma J."/>
        </authorList>
    </citation>
    <scope>NUCLEOTIDE SEQUENCE [LARGE SCALE GENOMIC DNA]</scope>
    <source>
        <strain evidence="3">CGMCC 1.12479</strain>
    </source>
</reference>
<evidence type="ECO:0000313" key="3">
    <source>
        <dbReference type="Proteomes" id="UP000635885"/>
    </source>
</evidence>
<dbReference type="InterPro" id="IPR002716">
    <property type="entry name" value="PIN_dom"/>
</dbReference>
<dbReference type="InterPro" id="IPR029060">
    <property type="entry name" value="PIN-like_dom_sf"/>
</dbReference>
<name>A0ABQ1MMT0_9BACT</name>
<comment type="caution">
    <text evidence="2">The sequence shown here is derived from an EMBL/GenBank/DDBJ whole genome shotgun (WGS) entry which is preliminary data.</text>
</comment>
<protein>
    <recommendedName>
        <fullName evidence="1">PIN domain-containing protein</fullName>
    </recommendedName>
</protein>
<proteinExistence type="predicted"/>
<accession>A0ABQ1MMT0</accession>
<dbReference type="PANTHER" id="PTHR34610:SF3">
    <property type="entry name" value="SSL7007 PROTEIN"/>
    <property type="match status" value="1"/>
</dbReference>
<dbReference type="PANTHER" id="PTHR34610">
    <property type="entry name" value="SSL7007 PROTEIN"/>
    <property type="match status" value="1"/>
</dbReference>
<dbReference type="NCBIfam" id="TIGR00305">
    <property type="entry name" value="putative toxin-antitoxin system toxin component, PIN family"/>
    <property type="match status" value="1"/>
</dbReference>
<gene>
    <name evidence="2" type="ORF">GCM10010993_22360</name>
</gene>
<keyword evidence="3" id="KW-1185">Reference proteome</keyword>
<dbReference type="SUPFAM" id="SSF88723">
    <property type="entry name" value="PIN domain-like"/>
    <property type="match status" value="1"/>
</dbReference>
<dbReference type="InterPro" id="IPR002850">
    <property type="entry name" value="PIN_toxin-like"/>
</dbReference>
<feature type="domain" description="PIN" evidence="1">
    <location>
        <begin position="8"/>
        <end position="97"/>
    </location>
</feature>
<evidence type="ECO:0000313" key="2">
    <source>
        <dbReference type="EMBL" id="GGC43352.1"/>
    </source>
</evidence>
<organism evidence="2 3">
    <name type="scientific">Belliella aquatica</name>
    <dbReference type="NCBI Taxonomy" id="1323734"/>
    <lineage>
        <taxon>Bacteria</taxon>
        <taxon>Pseudomonadati</taxon>
        <taxon>Bacteroidota</taxon>
        <taxon>Cytophagia</taxon>
        <taxon>Cytophagales</taxon>
        <taxon>Cyclobacteriaceae</taxon>
        <taxon>Belliella</taxon>
    </lineage>
</organism>